<dbReference type="Proteomes" id="UP001432322">
    <property type="component" value="Unassembled WGS sequence"/>
</dbReference>
<dbReference type="GO" id="GO:0004930">
    <property type="term" value="F:G protein-coupled receptor activity"/>
    <property type="evidence" value="ECO:0007669"/>
    <property type="project" value="InterPro"/>
</dbReference>
<feature type="transmembrane region" description="Helical" evidence="5">
    <location>
        <begin position="77"/>
        <end position="103"/>
    </location>
</feature>
<dbReference type="SMART" id="SM01381">
    <property type="entry name" value="7TM_GPCR_Srsx"/>
    <property type="match status" value="1"/>
</dbReference>
<evidence type="ECO:0000256" key="4">
    <source>
        <dbReference type="ARBA" id="ARBA00023136"/>
    </source>
</evidence>
<keyword evidence="7" id="KW-1185">Reference proteome</keyword>
<accession>A0AAV5WM20</accession>
<feature type="transmembrane region" description="Helical" evidence="5">
    <location>
        <begin position="244"/>
        <end position="263"/>
    </location>
</feature>
<evidence type="ECO:0000313" key="6">
    <source>
        <dbReference type="EMBL" id="GMT33169.1"/>
    </source>
</evidence>
<evidence type="ECO:0000256" key="3">
    <source>
        <dbReference type="ARBA" id="ARBA00022989"/>
    </source>
</evidence>
<dbReference type="PANTHER" id="PTHR23360:SF37">
    <property type="entry name" value="G-PROTEIN COUPLED RECEPTORS FAMILY 1 PROFILE DOMAIN-CONTAINING PROTEIN"/>
    <property type="match status" value="1"/>
</dbReference>
<dbReference type="PANTHER" id="PTHR23360">
    <property type="entry name" value="G-PROTEIN COUPLED RECEPTORS FAMILY 1 PROFILE DOMAIN-CONTAINING PROTEIN-RELATED"/>
    <property type="match status" value="1"/>
</dbReference>
<name>A0AAV5WM20_9BILA</name>
<comment type="subcellular location">
    <subcellularLocation>
        <location evidence="1">Membrane</location>
    </subcellularLocation>
</comment>
<dbReference type="AlphaFoldDB" id="A0AAV5WM20"/>
<reference evidence="6" key="1">
    <citation type="submission" date="2023-10" db="EMBL/GenBank/DDBJ databases">
        <title>Genome assembly of Pristionchus species.</title>
        <authorList>
            <person name="Yoshida K."/>
            <person name="Sommer R.J."/>
        </authorList>
    </citation>
    <scope>NUCLEOTIDE SEQUENCE</scope>
    <source>
        <strain evidence="6">RS5133</strain>
    </source>
</reference>
<protein>
    <recommendedName>
        <fullName evidence="8">G protein-coupled receptor</fullName>
    </recommendedName>
</protein>
<dbReference type="Gene3D" id="1.20.1070.10">
    <property type="entry name" value="Rhodopsin 7-helix transmembrane proteins"/>
    <property type="match status" value="1"/>
</dbReference>
<evidence type="ECO:0000256" key="5">
    <source>
        <dbReference type="SAM" id="Phobius"/>
    </source>
</evidence>
<keyword evidence="2 5" id="KW-0812">Transmembrane</keyword>
<comment type="caution">
    <text evidence="6">The sequence shown here is derived from an EMBL/GenBank/DDBJ whole genome shotgun (WGS) entry which is preliminary data.</text>
</comment>
<keyword evidence="4 5" id="KW-0472">Membrane</keyword>
<evidence type="ECO:0008006" key="8">
    <source>
        <dbReference type="Google" id="ProtNLM"/>
    </source>
</evidence>
<dbReference type="EMBL" id="BTSY01000006">
    <property type="protein sequence ID" value="GMT33169.1"/>
    <property type="molecule type" value="Genomic_DNA"/>
</dbReference>
<feature type="transmembrane region" description="Helical" evidence="5">
    <location>
        <begin position="163"/>
        <end position="184"/>
    </location>
</feature>
<evidence type="ECO:0000313" key="7">
    <source>
        <dbReference type="Proteomes" id="UP001432322"/>
    </source>
</evidence>
<sequence>MDGIIIGSAIFGLGIIGIPGNLLFCFAIYKRPEIRGKHGSKFQNIVRKAPFQVLFQMVNAIYQFSSYRWRRSECFNYIIPYLFFSNYQAMMYVVIGADMLYSLFQPFKYLRMQTFPYLIIIQIPCVLFGIEHPLHAYLNQDKEDSIIFACNPPLGTSAAAMEMWNITNIIVSITVVLIYGVVTIRMMFHARGVEENTAKAKFTKGVVRSATVLTIFFSASWFLSKINDRFSTFFPRLPLEVVQTMTTYSVIPAVASFAQTYYVHFIMSKDYREAFK</sequence>
<proteinExistence type="predicted"/>
<organism evidence="6 7">
    <name type="scientific">Pristionchus fissidentatus</name>
    <dbReference type="NCBI Taxonomy" id="1538716"/>
    <lineage>
        <taxon>Eukaryota</taxon>
        <taxon>Metazoa</taxon>
        <taxon>Ecdysozoa</taxon>
        <taxon>Nematoda</taxon>
        <taxon>Chromadorea</taxon>
        <taxon>Rhabditida</taxon>
        <taxon>Rhabditina</taxon>
        <taxon>Diplogasteromorpha</taxon>
        <taxon>Diplogasteroidea</taxon>
        <taxon>Neodiplogasteridae</taxon>
        <taxon>Pristionchus</taxon>
    </lineage>
</organism>
<evidence type="ECO:0000256" key="2">
    <source>
        <dbReference type="ARBA" id="ARBA00022692"/>
    </source>
</evidence>
<dbReference type="InterPro" id="IPR000276">
    <property type="entry name" value="GPCR_Rhodpsn"/>
</dbReference>
<gene>
    <name evidence="6" type="ORF">PFISCL1PPCAC_24466</name>
</gene>
<feature type="non-terminal residue" evidence="6">
    <location>
        <position position="276"/>
    </location>
</feature>
<dbReference type="Pfam" id="PF10320">
    <property type="entry name" value="7TM_GPCR_Srsx"/>
    <property type="match status" value="1"/>
</dbReference>
<feature type="transmembrane region" description="Helical" evidence="5">
    <location>
        <begin position="6"/>
        <end position="29"/>
    </location>
</feature>
<keyword evidence="3 5" id="KW-1133">Transmembrane helix</keyword>
<dbReference type="GO" id="GO:0016020">
    <property type="term" value="C:membrane"/>
    <property type="evidence" value="ECO:0007669"/>
    <property type="project" value="UniProtKB-SubCell"/>
</dbReference>
<feature type="transmembrane region" description="Helical" evidence="5">
    <location>
        <begin position="205"/>
        <end position="224"/>
    </location>
</feature>
<evidence type="ECO:0000256" key="1">
    <source>
        <dbReference type="ARBA" id="ARBA00004370"/>
    </source>
</evidence>
<dbReference type="InterPro" id="IPR019424">
    <property type="entry name" value="7TM_GPCR_Srsx"/>
</dbReference>
<dbReference type="SUPFAM" id="SSF81321">
    <property type="entry name" value="Family A G protein-coupled receptor-like"/>
    <property type="match status" value="1"/>
</dbReference>
<dbReference type="InterPro" id="IPR047130">
    <property type="entry name" value="7TM_GPCR_Srsx_nematod"/>
</dbReference>